<accession>G8TTI3</accession>
<evidence type="ECO:0000313" key="6">
    <source>
        <dbReference type="EMBL" id="AEW05649.1"/>
    </source>
</evidence>
<evidence type="ECO:0000313" key="7">
    <source>
        <dbReference type="Proteomes" id="UP000005439"/>
    </source>
</evidence>
<sequence length="213" mass="22147">MAHVFEVMQEQKIVAVLRRIPASAGSSVVEALAAGGVRLIEVTMDNPEAAHLIDGLTRSPDAGIRVGAGTVMTREHLRDAVAAGAAFAVSPHWDPELWAESVRLNIPYVPGAMTPSEIAAASRAGAVMVKVFPAGPLGSGYIRELRGPFGEPRIMVTGGIHAANILDYLKAGADVFGVGGALLPAEAIRTGRWAEITAKARELVALVAGGREA</sequence>
<dbReference type="InterPro" id="IPR013785">
    <property type="entry name" value="Aldolase_TIM"/>
</dbReference>
<dbReference type="NCBIfam" id="TIGR01182">
    <property type="entry name" value="eda"/>
    <property type="match status" value="1"/>
</dbReference>
<reference evidence="7" key="1">
    <citation type="submission" date="2011-12" db="EMBL/GenBank/DDBJ databases">
        <title>The complete genome of chromosome of Sulfobacillus acidophilus DSM 10332.</title>
        <authorList>
            <person name="Lucas S."/>
            <person name="Han J."/>
            <person name="Lapidus A."/>
            <person name="Bruce D."/>
            <person name="Goodwin L."/>
            <person name="Pitluck S."/>
            <person name="Peters L."/>
            <person name="Kyrpides N."/>
            <person name="Mavromatis K."/>
            <person name="Ivanova N."/>
            <person name="Mikhailova N."/>
            <person name="Chertkov O."/>
            <person name="Saunders E."/>
            <person name="Detter J.C."/>
            <person name="Tapia R."/>
            <person name="Han C."/>
            <person name="Land M."/>
            <person name="Hauser L."/>
            <person name="Markowitz V."/>
            <person name="Cheng J.-F."/>
            <person name="Hugenholtz P."/>
            <person name="Woyke T."/>
            <person name="Wu D."/>
            <person name="Pukall R."/>
            <person name="Gehrich-Schroeter G."/>
            <person name="Schneider S."/>
            <person name="Klenk H.-P."/>
            <person name="Eisen J.A."/>
        </authorList>
    </citation>
    <scope>NUCLEOTIDE SEQUENCE [LARGE SCALE GENOMIC DNA]</scope>
    <source>
        <strain evidence="7">ATCC 700253 / DSM 10332 / NAL</strain>
    </source>
</reference>
<protein>
    <submittedName>
        <fullName evidence="6">2-keto-3-deoxy-phosphogluconate aldolase</fullName>
        <ecNumber evidence="6">4.1.2.14</ecNumber>
    </submittedName>
</protein>
<dbReference type="Gene3D" id="3.20.20.70">
    <property type="entry name" value="Aldolase class I"/>
    <property type="match status" value="1"/>
</dbReference>
<comment type="subunit">
    <text evidence="3">Homotrimer.</text>
</comment>
<dbReference type="PATRIC" id="fig|679936.5.peg.2239"/>
<evidence type="ECO:0000256" key="3">
    <source>
        <dbReference type="ARBA" id="ARBA00011233"/>
    </source>
</evidence>
<comment type="similarity">
    <text evidence="2">Belongs to the KHG/KDPG aldolase family.</text>
</comment>
<dbReference type="Proteomes" id="UP000005439">
    <property type="component" value="Chromosome"/>
</dbReference>
<gene>
    <name evidence="6" type="ordered locus">Sulac_2169</name>
</gene>
<dbReference type="PANTHER" id="PTHR30246:SF1">
    <property type="entry name" value="2-DEHYDRO-3-DEOXY-6-PHOSPHOGALACTONATE ALDOLASE-RELATED"/>
    <property type="match status" value="1"/>
</dbReference>
<comment type="pathway">
    <text evidence="1">Carbohydrate acid metabolism.</text>
</comment>
<organism evidence="6 7">
    <name type="scientific">Sulfobacillus acidophilus (strain ATCC 700253 / DSM 10332 / NAL)</name>
    <dbReference type="NCBI Taxonomy" id="679936"/>
    <lineage>
        <taxon>Bacteria</taxon>
        <taxon>Bacillati</taxon>
        <taxon>Bacillota</taxon>
        <taxon>Clostridia</taxon>
        <taxon>Eubacteriales</taxon>
        <taxon>Clostridiales Family XVII. Incertae Sedis</taxon>
        <taxon>Sulfobacillus</taxon>
    </lineage>
</organism>
<dbReference type="GO" id="GO:0008675">
    <property type="term" value="F:2-dehydro-3-deoxy-phosphogluconate aldolase activity"/>
    <property type="evidence" value="ECO:0007669"/>
    <property type="project" value="UniProtKB-EC"/>
</dbReference>
<reference evidence="6 7" key="2">
    <citation type="journal article" date="2012" name="Stand. Genomic Sci.">
        <title>Complete genome sequence of the moderately thermophilic mineral-sulfide-oxidizing firmicute Sulfobacillus acidophilus type strain (NAL(T)).</title>
        <authorList>
            <person name="Anderson I."/>
            <person name="Chertkov O."/>
            <person name="Chen A."/>
            <person name="Saunders E."/>
            <person name="Lapidus A."/>
            <person name="Nolan M."/>
            <person name="Lucas S."/>
            <person name="Hammon N."/>
            <person name="Deshpande S."/>
            <person name="Cheng J.F."/>
            <person name="Han C."/>
            <person name="Tapia R."/>
            <person name="Goodwin L.A."/>
            <person name="Pitluck S."/>
            <person name="Liolios K."/>
            <person name="Pagani I."/>
            <person name="Ivanova N."/>
            <person name="Mikhailova N."/>
            <person name="Pati A."/>
            <person name="Palaniappan K."/>
            <person name="Land M."/>
            <person name="Pan C."/>
            <person name="Rohde M."/>
            <person name="Pukall R."/>
            <person name="Goker M."/>
            <person name="Detter J.C."/>
            <person name="Woyke T."/>
            <person name="Bristow J."/>
            <person name="Eisen J.A."/>
            <person name="Markowitz V."/>
            <person name="Hugenholtz P."/>
            <person name="Kyrpides N.C."/>
            <person name="Klenk H.P."/>
            <person name="Mavromatis K."/>
        </authorList>
    </citation>
    <scope>NUCLEOTIDE SEQUENCE [LARGE SCALE GENOMIC DNA]</scope>
    <source>
        <strain evidence="7">ATCC 700253 / DSM 10332 / NAL</strain>
    </source>
</reference>
<dbReference type="STRING" id="679936.Sulac_2169"/>
<dbReference type="AlphaFoldDB" id="G8TTI3"/>
<dbReference type="EC" id="4.1.2.14" evidence="6"/>
<dbReference type="HOGENOM" id="CLU_077795_2_2_9"/>
<dbReference type="InterPro" id="IPR000887">
    <property type="entry name" value="Aldlse_KDPG_KHG"/>
</dbReference>
<dbReference type="EMBL" id="CP003179">
    <property type="protein sequence ID" value="AEW05649.1"/>
    <property type="molecule type" value="Genomic_DNA"/>
</dbReference>
<keyword evidence="4 6" id="KW-0456">Lyase</keyword>
<dbReference type="KEGG" id="sap:Sulac_2169"/>
<dbReference type="CDD" id="cd00452">
    <property type="entry name" value="KDPG_aldolase"/>
    <property type="match status" value="1"/>
</dbReference>
<evidence type="ECO:0000256" key="5">
    <source>
        <dbReference type="ARBA" id="ARBA00023277"/>
    </source>
</evidence>
<evidence type="ECO:0000256" key="2">
    <source>
        <dbReference type="ARBA" id="ARBA00006906"/>
    </source>
</evidence>
<evidence type="ECO:0000256" key="1">
    <source>
        <dbReference type="ARBA" id="ARBA00004761"/>
    </source>
</evidence>
<dbReference type="SUPFAM" id="SSF51569">
    <property type="entry name" value="Aldolase"/>
    <property type="match status" value="1"/>
</dbReference>
<dbReference type="PANTHER" id="PTHR30246">
    <property type="entry name" value="2-KETO-3-DEOXY-6-PHOSPHOGLUCONATE ALDOLASE"/>
    <property type="match status" value="1"/>
</dbReference>
<keyword evidence="5" id="KW-0119">Carbohydrate metabolism</keyword>
<keyword evidence="7" id="KW-1185">Reference proteome</keyword>
<proteinExistence type="inferred from homology"/>
<name>G8TTI3_SULAD</name>
<evidence type="ECO:0000256" key="4">
    <source>
        <dbReference type="ARBA" id="ARBA00023239"/>
    </source>
</evidence>
<dbReference type="Pfam" id="PF01081">
    <property type="entry name" value="Aldolase"/>
    <property type="match status" value="1"/>
</dbReference>